<keyword evidence="3" id="KW-0949">S-adenosyl-L-methionine</keyword>
<feature type="domain" description="CheR-type methyltransferase" evidence="4">
    <location>
        <begin position="1"/>
        <end position="283"/>
    </location>
</feature>
<evidence type="ECO:0000256" key="3">
    <source>
        <dbReference type="ARBA" id="ARBA00022691"/>
    </source>
</evidence>
<dbReference type="InterPro" id="IPR029063">
    <property type="entry name" value="SAM-dependent_MTases_sf"/>
</dbReference>
<evidence type="ECO:0000259" key="4">
    <source>
        <dbReference type="PROSITE" id="PS50123"/>
    </source>
</evidence>
<protein>
    <recommendedName>
        <fullName evidence="4">CheR-type methyltransferase domain-containing protein</fullName>
    </recommendedName>
</protein>
<evidence type="ECO:0000256" key="2">
    <source>
        <dbReference type="ARBA" id="ARBA00022679"/>
    </source>
</evidence>
<dbReference type="PRINTS" id="PR00996">
    <property type="entry name" value="CHERMTFRASE"/>
</dbReference>
<evidence type="ECO:0000313" key="6">
    <source>
        <dbReference type="Proteomes" id="UP000494216"/>
    </source>
</evidence>
<comment type="caution">
    <text evidence="5">The sequence shown here is derived from an EMBL/GenBank/DDBJ whole genome shotgun (WGS) entry which is preliminary data.</text>
</comment>
<accession>A0A8S0X888</accession>
<dbReference type="Gene3D" id="1.25.40.10">
    <property type="entry name" value="Tetratricopeptide repeat domain"/>
    <property type="match status" value="1"/>
</dbReference>
<proteinExistence type="predicted"/>
<dbReference type="InterPro" id="IPR022642">
    <property type="entry name" value="CheR_C"/>
</dbReference>
<dbReference type="RefSeq" id="WP_174625772.1">
    <property type="nucleotide sequence ID" value="NZ_CADCXN010000058.1"/>
</dbReference>
<dbReference type="Pfam" id="PF13181">
    <property type="entry name" value="TPR_8"/>
    <property type="match status" value="1"/>
</dbReference>
<dbReference type="SUPFAM" id="SSF53335">
    <property type="entry name" value="S-adenosyl-L-methionine-dependent methyltransferases"/>
    <property type="match status" value="1"/>
</dbReference>
<organism evidence="5 6">
    <name type="scientific">Candidatus Methylobacter favarea</name>
    <dbReference type="NCBI Taxonomy" id="2707345"/>
    <lineage>
        <taxon>Bacteria</taxon>
        <taxon>Pseudomonadati</taxon>
        <taxon>Pseudomonadota</taxon>
        <taxon>Gammaproteobacteria</taxon>
        <taxon>Methylococcales</taxon>
        <taxon>Methylococcaceae</taxon>
        <taxon>Methylobacter</taxon>
    </lineage>
</organism>
<dbReference type="SMART" id="SM00138">
    <property type="entry name" value="MeTrc"/>
    <property type="match status" value="1"/>
</dbReference>
<dbReference type="InterPro" id="IPR000780">
    <property type="entry name" value="CheR_MeTrfase"/>
</dbReference>
<sequence>MQPGLSPLLLSRLSEFIAIHMGLHFPPARWNDLHRAISSAAYELEFTNVEAYVRGLLFAPWTNTTIKTLAGHLTVGETYFFRDIRSFDVLEDFILPQLLRSRCAPKQPLRIWSAACCTGEEPYSIAMLLDRLMPDSGALDISILATDITPQFLQKAADGLFNEWSFRGTPTWIRDRYFKKRKDGRFELAQKIRDKVAFSYLNLVDDDYSLQGKHIPAMDVIFCRNVLMYFTPEQAKKVIEKLYHSLADKGWLIVSPAEASHTLFSSFTPVELPGIVLYQKIAHSELTDSAPGSPIPSSAASADFLSTLERLSAASSSVLPQAALLPEPPAISAGSQPDDCETVSRIARNYANQGRFTEAVEWAEKALAVDKLNPAHCYLLATIRQEQGEGKIAMQLLMRALYLDPDFLLVHFALANMHLSQGRRDKADWYFNKVLNLLEAYSQDDILPESEGLTAGRLGEIVVLMQLNLPRPTMLYKSEAV</sequence>
<dbReference type="SUPFAM" id="SSF48452">
    <property type="entry name" value="TPR-like"/>
    <property type="match status" value="1"/>
</dbReference>
<gene>
    <name evidence="5" type="ORF">METHB2_30064</name>
</gene>
<dbReference type="GO" id="GO:0008757">
    <property type="term" value="F:S-adenosylmethionine-dependent methyltransferase activity"/>
    <property type="evidence" value="ECO:0007669"/>
    <property type="project" value="InterPro"/>
</dbReference>
<dbReference type="Proteomes" id="UP000494216">
    <property type="component" value="Unassembled WGS sequence"/>
</dbReference>
<dbReference type="Gene3D" id="3.40.50.150">
    <property type="entry name" value="Vaccinia Virus protein VP39"/>
    <property type="match status" value="1"/>
</dbReference>
<dbReference type="PANTHER" id="PTHR24422:SF19">
    <property type="entry name" value="CHEMOTAXIS PROTEIN METHYLTRANSFERASE"/>
    <property type="match status" value="1"/>
</dbReference>
<dbReference type="PROSITE" id="PS50123">
    <property type="entry name" value="CHER"/>
    <property type="match status" value="1"/>
</dbReference>
<dbReference type="SMART" id="SM00028">
    <property type="entry name" value="TPR"/>
    <property type="match status" value="3"/>
</dbReference>
<dbReference type="EMBL" id="CADCXN010000058">
    <property type="protein sequence ID" value="CAA9890860.1"/>
    <property type="molecule type" value="Genomic_DNA"/>
</dbReference>
<dbReference type="GO" id="GO:0032259">
    <property type="term" value="P:methylation"/>
    <property type="evidence" value="ECO:0007669"/>
    <property type="project" value="UniProtKB-KW"/>
</dbReference>
<dbReference type="PANTHER" id="PTHR24422">
    <property type="entry name" value="CHEMOTAXIS PROTEIN METHYLTRANSFERASE"/>
    <property type="match status" value="1"/>
</dbReference>
<dbReference type="InterPro" id="IPR050903">
    <property type="entry name" value="Bact_Chemotaxis_MeTrfase"/>
</dbReference>
<name>A0A8S0X888_9GAMM</name>
<evidence type="ECO:0000313" key="5">
    <source>
        <dbReference type="EMBL" id="CAA9890860.1"/>
    </source>
</evidence>
<evidence type="ECO:0000256" key="1">
    <source>
        <dbReference type="ARBA" id="ARBA00022603"/>
    </source>
</evidence>
<keyword evidence="2" id="KW-0808">Transferase</keyword>
<dbReference type="Pfam" id="PF01739">
    <property type="entry name" value="CheR"/>
    <property type="match status" value="1"/>
</dbReference>
<keyword evidence="1" id="KW-0489">Methyltransferase</keyword>
<keyword evidence="6" id="KW-1185">Reference proteome</keyword>
<reference evidence="5 6" key="1">
    <citation type="submission" date="2020-02" db="EMBL/GenBank/DDBJ databases">
        <authorList>
            <person name="Hogendoorn C."/>
        </authorList>
    </citation>
    <scope>NUCLEOTIDE SEQUENCE [LARGE SCALE GENOMIC DNA]</scope>
    <source>
        <strain evidence="5">METHB21</strain>
    </source>
</reference>
<dbReference type="InterPro" id="IPR011990">
    <property type="entry name" value="TPR-like_helical_dom_sf"/>
</dbReference>
<dbReference type="AlphaFoldDB" id="A0A8S0X888"/>
<dbReference type="InterPro" id="IPR019734">
    <property type="entry name" value="TPR_rpt"/>
</dbReference>